<gene>
    <name evidence="3" type="ORF">LAS9267_01249</name>
    <name evidence="4" type="ORF">QBD03_02975</name>
</gene>
<dbReference type="Proteomes" id="UP000239650">
    <property type="component" value="Unassembled WGS sequence"/>
</dbReference>
<feature type="transmembrane region" description="Helical" evidence="2">
    <location>
        <begin position="26"/>
        <end position="47"/>
    </location>
</feature>
<dbReference type="EMBL" id="CP122959">
    <property type="protein sequence ID" value="WGI19687.1"/>
    <property type="molecule type" value="Genomic_DNA"/>
</dbReference>
<name>A0AAE8J503_LATSK</name>
<keyword evidence="2" id="KW-1133">Transmembrane helix</keyword>
<evidence type="ECO:0000313" key="3">
    <source>
        <dbReference type="EMBL" id="SPE21257.1"/>
    </source>
</evidence>
<dbReference type="Proteomes" id="UP001179858">
    <property type="component" value="Chromosome"/>
</dbReference>
<reference evidence="3 5" key="1">
    <citation type="submission" date="2018-02" db="EMBL/GenBank/DDBJ databases">
        <authorList>
            <person name="Rodrigo-Torres L."/>
            <person name="Arahal R. D."/>
            <person name="Lucena T."/>
        </authorList>
    </citation>
    <scope>NUCLEOTIDE SEQUENCE [LARGE SCALE GENOMIC DNA]</scope>
    <source>
        <strain evidence="3 5">CECT 9267</strain>
    </source>
</reference>
<accession>A0AAE8J503</accession>
<evidence type="ECO:0000256" key="1">
    <source>
        <dbReference type="SAM" id="MobiDB-lite"/>
    </source>
</evidence>
<dbReference type="EMBL" id="OKRC01000005">
    <property type="protein sequence ID" value="SPE21257.1"/>
    <property type="molecule type" value="Genomic_DNA"/>
</dbReference>
<feature type="region of interest" description="Disordered" evidence="1">
    <location>
        <begin position="58"/>
        <end position="91"/>
    </location>
</feature>
<sequence length="91" mass="10536">MPFLLILVPILAIILAITVMGVLIGSVMILFKFAIPLLVIWLIYRLIVGHNKPRHHYHEQQHQAYYGQPSDARGRKEARDVKVDDDNWSDF</sequence>
<evidence type="ECO:0000313" key="4">
    <source>
        <dbReference type="EMBL" id="WGI19687.1"/>
    </source>
</evidence>
<dbReference type="RefSeq" id="WP_025016321.1">
    <property type="nucleotide sequence ID" value="NZ_BJLN01000009.1"/>
</dbReference>
<reference evidence="4" key="2">
    <citation type="submission" date="2023-04" db="EMBL/GenBank/DDBJ databases">
        <title>Novel strain of Lactilactobacillus sakei and use thereof.</title>
        <authorList>
            <person name="Kim S.Y."/>
        </authorList>
    </citation>
    <scope>NUCLEOTIDE SEQUENCE</scope>
    <source>
        <strain evidence="4">HUP1</strain>
    </source>
</reference>
<protein>
    <submittedName>
        <fullName evidence="3">Uncharacterized protein</fullName>
    </submittedName>
</protein>
<keyword evidence="2" id="KW-0472">Membrane</keyword>
<evidence type="ECO:0000256" key="2">
    <source>
        <dbReference type="SAM" id="Phobius"/>
    </source>
</evidence>
<feature type="compositionally biased region" description="Basic and acidic residues" evidence="1">
    <location>
        <begin position="72"/>
        <end position="85"/>
    </location>
</feature>
<keyword evidence="2" id="KW-0812">Transmembrane</keyword>
<evidence type="ECO:0000313" key="5">
    <source>
        <dbReference type="Proteomes" id="UP000239650"/>
    </source>
</evidence>
<proteinExistence type="predicted"/>
<organism evidence="3 5">
    <name type="scientific">Latilactobacillus sakei</name>
    <name type="common">Lactobacillus sakei</name>
    <dbReference type="NCBI Taxonomy" id="1599"/>
    <lineage>
        <taxon>Bacteria</taxon>
        <taxon>Bacillati</taxon>
        <taxon>Bacillota</taxon>
        <taxon>Bacilli</taxon>
        <taxon>Lactobacillales</taxon>
        <taxon>Lactobacillaceae</taxon>
        <taxon>Latilactobacillus</taxon>
    </lineage>
</organism>
<dbReference type="AlphaFoldDB" id="A0AAE8J503"/>